<dbReference type="OrthoDB" id="8904098at2759"/>
<dbReference type="PANTHER" id="PTHR11654">
    <property type="entry name" value="OLIGOPEPTIDE TRANSPORTER-RELATED"/>
    <property type="match status" value="1"/>
</dbReference>
<protein>
    <submittedName>
        <fullName evidence="9">Uncharacterized protein</fullName>
    </submittedName>
</protein>
<feature type="transmembrane region" description="Helical" evidence="8">
    <location>
        <begin position="193"/>
        <end position="213"/>
    </location>
</feature>
<keyword evidence="3" id="KW-0813">Transport</keyword>
<dbReference type="GO" id="GO:0016020">
    <property type="term" value="C:membrane"/>
    <property type="evidence" value="ECO:0007669"/>
    <property type="project" value="UniProtKB-SubCell"/>
</dbReference>
<dbReference type="AlphaFoldDB" id="A0A9D3VSM5"/>
<proteinExistence type="inferred from homology"/>
<feature type="transmembrane region" description="Helical" evidence="8">
    <location>
        <begin position="422"/>
        <end position="442"/>
    </location>
</feature>
<comment type="similarity">
    <text evidence="2">Belongs to the major facilitator superfamily. Proton-dependent oligopeptide transporter (POT/PTR) (TC 2.A.17) family.</text>
</comment>
<organism evidence="9 10">
    <name type="scientific">Gossypium stocksii</name>
    <dbReference type="NCBI Taxonomy" id="47602"/>
    <lineage>
        <taxon>Eukaryota</taxon>
        <taxon>Viridiplantae</taxon>
        <taxon>Streptophyta</taxon>
        <taxon>Embryophyta</taxon>
        <taxon>Tracheophyta</taxon>
        <taxon>Spermatophyta</taxon>
        <taxon>Magnoliopsida</taxon>
        <taxon>eudicotyledons</taxon>
        <taxon>Gunneridae</taxon>
        <taxon>Pentapetalae</taxon>
        <taxon>rosids</taxon>
        <taxon>malvids</taxon>
        <taxon>Malvales</taxon>
        <taxon>Malvaceae</taxon>
        <taxon>Malvoideae</taxon>
        <taxon>Gossypium</taxon>
    </lineage>
</organism>
<dbReference type="InterPro" id="IPR036259">
    <property type="entry name" value="MFS_trans_sf"/>
</dbReference>
<feature type="transmembrane region" description="Helical" evidence="8">
    <location>
        <begin position="462"/>
        <end position="487"/>
    </location>
</feature>
<evidence type="ECO:0000256" key="4">
    <source>
        <dbReference type="ARBA" id="ARBA00022553"/>
    </source>
</evidence>
<evidence type="ECO:0000256" key="5">
    <source>
        <dbReference type="ARBA" id="ARBA00022692"/>
    </source>
</evidence>
<accession>A0A9D3VSM5</accession>
<sequence length="542" mass="60489">MAEEGRAQGLSKSCVLLIVIAGMERFAFKGVASNLVTYLTDVVKMSNSSAAKTVNSWCGFTSIVPLLVAPLADSFWDRYSTILTSSFLYVLGLGAVASTALLWTYTPPSTTSSSAFLFWSLCLISLGQGAYNPSLQAFGADQLDHDEELPCTIDDQKTSKKKGLFFQWWYFGVCSGSLLGVILMSYIQDTFGWVLGFAIPMFAMVISAVFFTCGNRIYAHKPDRTMYNKHFPNILRAIKMMASRLINGGIALPNDKSNMAELELEERPLCDQKVCSNEDSDLNLESESNTHLIENAKIVLRLLPIWTMLLVFAVIFQQPATFFTKQGMTMKRNIGKNFKIPPATLQSAITLSIILLMPLYDKVFIPITKMVTRNEKGISVMQRMGVGMFLSVIAMIIAAVVETKRLEISRETGVQESEMVPLSIFWLLPQYVLLGISDIFTVVGMQEFFYNEVPVRMRTMGFALYTSVFGVGSFLSALMISVIEAFTSSGGRKSWFSDDMREDRLDKLYWLLAIASALSLLFYAICCKCYKSRIELENGNCK</sequence>
<evidence type="ECO:0000256" key="3">
    <source>
        <dbReference type="ARBA" id="ARBA00022448"/>
    </source>
</evidence>
<dbReference type="SUPFAM" id="SSF103473">
    <property type="entry name" value="MFS general substrate transporter"/>
    <property type="match status" value="1"/>
</dbReference>
<evidence type="ECO:0000256" key="8">
    <source>
        <dbReference type="SAM" id="Phobius"/>
    </source>
</evidence>
<keyword evidence="10" id="KW-1185">Reference proteome</keyword>
<feature type="transmembrane region" description="Helical" evidence="8">
    <location>
        <begin position="298"/>
        <end position="317"/>
    </location>
</feature>
<feature type="transmembrane region" description="Helical" evidence="8">
    <location>
        <begin position="87"/>
        <end position="106"/>
    </location>
</feature>
<dbReference type="Proteomes" id="UP000828251">
    <property type="component" value="Unassembled WGS sequence"/>
</dbReference>
<feature type="transmembrane region" description="Helical" evidence="8">
    <location>
        <begin position="508"/>
        <end position="525"/>
    </location>
</feature>
<gene>
    <name evidence="9" type="ORF">J1N35_019272</name>
</gene>
<dbReference type="FunFam" id="1.20.1250.20:FF:000311">
    <property type="entry name" value="Protein NRT1/ PTR FAMILY 5.8"/>
    <property type="match status" value="1"/>
</dbReference>
<keyword evidence="4" id="KW-0597">Phosphoprotein</keyword>
<reference evidence="9 10" key="1">
    <citation type="journal article" date="2021" name="Plant Biotechnol. J.">
        <title>Multi-omics assisted identification of the key and species-specific regulatory components of drought-tolerant mechanisms in Gossypium stocksii.</title>
        <authorList>
            <person name="Yu D."/>
            <person name="Ke L."/>
            <person name="Zhang D."/>
            <person name="Wu Y."/>
            <person name="Sun Y."/>
            <person name="Mei J."/>
            <person name="Sun J."/>
            <person name="Sun Y."/>
        </authorList>
    </citation>
    <scope>NUCLEOTIDE SEQUENCE [LARGE SCALE GENOMIC DNA]</scope>
    <source>
        <strain evidence="10">cv. E1</strain>
        <tissue evidence="9">Leaf</tissue>
    </source>
</reference>
<feature type="transmembrane region" description="Helical" evidence="8">
    <location>
        <begin position="54"/>
        <end position="75"/>
    </location>
</feature>
<evidence type="ECO:0000256" key="2">
    <source>
        <dbReference type="ARBA" id="ARBA00005982"/>
    </source>
</evidence>
<feature type="transmembrane region" description="Helical" evidence="8">
    <location>
        <begin position="168"/>
        <end position="187"/>
    </location>
</feature>
<evidence type="ECO:0000256" key="7">
    <source>
        <dbReference type="ARBA" id="ARBA00023136"/>
    </source>
</evidence>
<dbReference type="EMBL" id="JAIQCV010000006">
    <property type="protein sequence ID" value="KAH1092015.1"/>
    <property type="molecule type" value="Genomic_DNA"/>
</dbReference>
<comment type="caution">
    <text evidence="9">The sequence shown here is derived from an EMBL/GenBank/DDBJ whole genome shotgun (WGS) entry which is preliminary data.</text>
</comment>
<dbReference type="GO" id="GO:0022857">
    <property type="term" value="F:transmembrane transporter activity"/>
    <property type="evidence" value="ECO:0007669"/>
    <property type="project" value="InterPro"/>
</dbReference>
<evidence type="ECO:0000313" key="10">
    <source>
        <dbReference type="Proteomes" id="UP000828251"/>
    </source>
</evidence>
<feature type="transmembrane region" description="Helical" evidence="8">
    <location>
        <begin position="338"/>
        <end position="360"/>
    </location>
</feature>
<evidence type="ECO:0000256" key="1">
    <source>
        <dbReference type="ARBA" id="ARBA00004141"/>
    </source>
</evidence>
<keyword evidence="5 8" id="KW-0812">Transmembrane</keyword>
<keyword evidence="7 8" id="KW-0472">Membrane</keyword>
<keyword evidence="6 8" id="KW-1133">Transmembrane helix</keyword>
<dbReference type="Pfam" id="PF00854">
    <property type="entry name" value="PTR2"/>
    <property type="match status" value="1"/>
</dbReference>
<name>A0A9D3VSM5_9ROSI</name>
<dbReference type="InterPro" id="IPR000109">
    <property type="entry name" value="POT_fam"/>
</dbReference>
<dbReference type="Gene3D" id="1.20.1250.20">
    <property type="entry name" value="MFS general substrate transporter like domains"/>
    <property type="match status" value="1"/>
</dbReference>
<comment type="subcellular location">
    <subcellularLocation>
        <location evidence="1">Membrane</location>
        <topology evidence="1">Multi-pass membrane protein</topology>
    </subcellularLocation>
</comment>
<evidence type="ECO:0000256" key="6">
    <source>
        <dbReference type="ARBA" id="ARBA00022989"/>
    </source>
</evidence>
<feature type="transmembrane region" description="Helical" evidence="8">
    <location>
        <begin position="380"/>
        <end position="401"/>
    </location>
</feature>
<evidence type="ECO:0000313" key="9">
    <source>
        <dbReference type="EMBL" id="KAH1092015.1"/>
    </source>
</evidence>